<dbReference type="InterPro" id="IPR017871">
    <property type="entry name" value="ABC_transporter-like_CS"/>
</dbReference>
<evidence type="ECO:0000313" key="9">
    <source>
        <dbReference type="Proteomes" id="UP000824264"/>
    </source>
</evidence>
<evidence type="ECO:0000313" key="8">
    <source>
        <dbReference type="EMBL" id="HIW79884.1"/>
    </source>
</evidence>
<dbReference type="GO" id="GO:0015416">
    <property type="term" value="F:ABC-type phosphonate transporter activity"/>
    <property type="evidence" value="ECO:0007669"/>
    <property type="project" value="InterPro"/>
</dbReference>
<feature type="domain" description="ABC transporter" evidence="7">
    <location>
        <begin position="2"/>
        <end position="249"/>
    </location>
</feature>
<dbReference type="Gene3D" id="3.40.50.300">
    <property type="entry name" value="P-loop containing nucleotide triphosphate hydrolases"/>
    <property type="match status" value="1"/>
</dbReference>
<keyword evidence="4 8" id="KW-0067">ATP-binding</keyword>
<dbReference type="PANTHER" id="PTHR43166">
    <property type="entry name" value="AMINO ACID IMPORT ATP-BINDING PROTEIN"/>
    <property type="match status" value="1"/>
</dbReference>
<keyword evidence="6" id="KW-0472">Membrane</keyword>
<evidence type="ECO:0000256" key="6">
    <source>
        <dbReference type="ARBA" id="ARBA00023136"/>
    </source>
</evidence>
<reference evidence="8" key="2">
    <citation type="submission" date="2021-04" db="EMBL/GenBank/DDBJ databases">
        <authorList>
            <person name="Gilroy R."/>
        </authorList>
    </citation>
    <scope>NUCLEOTIDE SEQUENCE</scope>
    <source>
        <strain evidence="8">ChiSxjej5B17-1746</strain>
    </source>
</reference>
<dbReference type="AlphaFoldDB" id="A0A9D1R2T5"/>
<dbReference type="Pfam" id="PF00005">
    <property type="entry name" value="ABC_tran"/>
    <property type="match status" value="1"/>
</dbReference>
<dbReference type="InterPro" id="IPR050086">
    <property type="entry name" value="MetN_ABC_transporter-like"/>
</dbReference>
<dbReference type="InterPro" id="IPR003593">
    <property type="entry name" value="AAA+_ATPase"/>
</dbReference>
<dbReference type="InterPro" id="IPR003439">
    <property type="entry name" value="ABC_transporter-like_ATP-bd"/>
</dbReference>
<dbReference type="InterPro" id="IPR012693">
    <property type="entry name" value="ABC_transpr_PhnC"/>
</dbReference>
<protein>
    <submittedName>
        <fullName evidence="8">Phosphonate ABC transporter ATP-binding protein</fullName>
    </submittedName>
</protein>
<gene>
    <name evidence="8" type="primary">phnC</name>
    <name evidence="8" type="ORF">H9874_12195</name>
</gene>
<dbReference type="GO" id="GO:0016020">
    <property type="term" value="C:membrane"/>
    <property type="evidence" value="ECO:0007669"/>
    <property type="project" value="InterPro"/>
</dbReference>
<keyword evidence="3" id="KW-0547">Nucleotide-binding</keyword>
<evidence type="ECO:0000256" key="3">
    <source>
        <dbReference type="ARBA" id="ARBA00022741"/>
    </source>
</evidence>
<name>A0A9D1R2T5_9BACT</name>
<keyword evidence="5" id="KW-1278">Translocase</keyword>
<dbReference type="GO" id="GO:0016887">
    <property type="term" value="F:ATP hydrolysis activity"/>
    <property type="evidence" value="ECO:0007669"/>
    <property type="project" value="InterPro"/>
</dbReference>
<evidence type="ECO:0000256" key="2">
    <source>
        <dbReference type="ARBA" id="ARBA00022475"/>
    </source>
</evidence>
<keyword evidence="2" id="KW-1003">Cell membrane</keyword>
<sequence length="272" mass="29915">MIDIRNLSKTFPGGKGLDQVSLHIRPGEMVALIGSSGSGKSTLMRHIAGLMPGDATGGRIEVGHRVIQDRGAISRDIRDIRADIGMIFQQFNLVDRMSVLRNVTLGALSRTSLWRSMIGLFHEEDTLLAYKALSRVGIVEKARERTSNLSGGQQQRAAIARALVQRARVLLADEPIASLDPESSRNVMETLRDLNRNDGLTVVVTLHQVDYALSFCPRTIALKHGRVVFDGPSAELTPSFLKQLYGTECDSLFARPESDILRKPAFEQARVA</sequence>
<dbReference type="NCBIfam" id="TIGR02315">
    <property type="entry name" value="ABC_phnC"/>
    <property type="match status" value="1"/>
</dbReference>
<dbReference type="Proteomes" id="UP000824264">
    <property type="component" value="Unassembled WGS sequence"/>
</dbReference>
<dbReference type="EMBL" id="DXGI01000456">
    <property type="protein sequence ID" value="HIW79884.1"/>
    <property type="molecule type" value="Genomic_DNA"/>
</dbReference>
<comment type="caution">
    <text evidence="8">The sequence shown here is derived from an EMBL/GenBank/DDBJ whole genome shotgun (WGS) entry which is preliminary data.</text>
</comment>
<organism evidence="8 9">
    <name type="scientific">Candidatus Bilophila faecipullorum</name>
    <dbReference type="NCBI Taxonomy" id="2838482"/>
    <lineage>
        <taxon>Bacteria</taxon>
        <taxon>Pseudomonadati</taxon>
        <taxon>Thermodesulfobacteriota</taxon>
        <taxon>Desulfovibrionia</taxon>
        <taxon>Desulfovibrionales</taxon>
        <taxon>Desulfovibrionaceae</taxon>
        <taxon>Bilophila</taxon>
    </lineage>
</organism>
<dbReference type="SMART" id="SM00382">
    <property type="entry name" value="AAA"/>
    <property type="match status" value="1"/>
</dbReference>
<proteinExistence type="predicted"/>
<evidence type="ECO:0000256" key="1">
    <source>
        <dbReference type="ARBA" id="ARBA00022448"/>
    </source>
</evidence>
<evidence type="ECO:0000256" key="5">
    <source>
        <dbReference type="ARBA" id="ARBA00022967"/>
    </source>
</evidence>
<reference evidence="8" key="1">
    <citation type="journal article" date="2021" name="PeerJ">
        <title>Extensive microbial diversity within the chicken gut microbiome revealed by metagenomics and culture.</title>
        <authorList>
            <person name="Gilroy R."/>
            <person name="Ravi A."/>
            <person name="Getino M."/>
            <person name="Pursley I."/>
            <person name="Horton D.L."/>
            <person name="Alikhan N.F."/>
            <person name="Baker D."/>
            <person name="Gharbi K."/>
            <person name="Hall N."/>
            <person name="Watson M."/>
            <person name="Adriaenssens E.M."/>
            <person name="Foster-Nyarko E."/>
            <person name="Jarju S."/>
            <person name="Secka A."/>
            <person name="Antonio M."/>
            <person name="Oren A."/>
            <person name="Chaudhuri R.R."/>
            <person name="La Ragione R."/>
            <person name="Hildebrand F."/>
            <person name="Pallen M.J."/>
        </authorList>
    </citation>
    <scope>NUCLEOTIDE SEQUENCE</scope>
    <source>
        <strain evidence="8">ChiSxjej5B17-1746</strain>
    </source>
</reference>
<dbReference type="PROSITE" id="PS00211">
    <property type="entry name" value="ABC_TRANSPORTER_1"/>
    <property type="match status" value="1"/>
</dbReference>
<accession>A0A9D1R2T5</accession>
<dbReference type="GO" id="GO:0005524">
    <property type="term" value="F:ATP binding"/>
    <property type="evidence" value="ECO:0007669"/>
    <property type="project" value="UniProtKB-KW"/>
</dbReference>
<dbReference type="PANTHER" id="PTHR43166:SF6">
    <property type="entry name" value="PHOSPHONATES IMPORT ATP-BINDING PROTEIN PHNC"/>
    <property type="match status" value="1"/>
</dbReference>
<dbReference type="InterPro" id="IPR027417">
    <property type="entry name" value="P-loop_NTPase"/>
</dbReference>
<evidence type="ECO:0000259" key="7">
    <source>
        <dbReference type="PROSITE" id="PS50893"/>
    </source>
</evidence>
<evidence type="ECO:0000256" key="4">
    <source>
        <dbReference type="ARBA" id="ARBA00022840"/>
    </source>
</evidence>
<dbReference type="PROSITE" id="PS50893">
    <property type="entry name" value="ABC_TRANSPORTER_2"/>
    <property type="match status" value="1"/>
</dbReference>
<dbReference type="SUPFAM" id="SSF52540">
    <property type="entry name" value="P-loop containing nucleoside triphosphate hydrolases"/>
    <property type="match status" value="1"/>
</dbReference>
<dbReference type="CDD" id="cd03256">
    <property type="entry name" value="ABC_PhnC_transporter"/>
    <property type="match status" value="1"/>
</dbReference>
<keyword evidence="1" id="KW-0813">Transport</keyword>